<dbReference type="PANTHER" id="PTHR43806:SF11">
    <property type="entry name" value="CEREVISIN-RELATED"/>
    <property type="match status" value="1"/>
</dbReference>
<dbReference type="SUPFAM" id="SSF52743">
    <property type="entry name" value="Subtilisin-like"/>
    <property type="match status" value="1"/>
</dbReference>
<evidence type="ECO:0000259" key="10">
    <source>
        <dbReference type="Pfam" id="PF00082"/>
    </source>
</evidence>
<dbReference type="PROSITE" id="PS00137">
    <property type="entry name" value="SUBTILASE_HIS"/>
    <property type="match status" value="1"/>
</dbReference>
<protein>
    <submittedName>
        <fullName evidence="11">Chromosome partitioning protein ParA</fullName>
    </submittedName>
</protein>
<dbReference type="Gene3D" id="3.40.50.200">
    <property type="entry name" value="Peptidase S8/S53 domain"/>
    <property type="match status" value="1"/>
</dbReference>
<dbReference type="InterPro" id="IPR015500">
    <property type="entry name" value="Peptidase_S8_subtilisin-rel"/>
</dbReference>
<dbReference type="InterPro" id="IPR036852">
    <property type="entry name" value="Peptidase_S8/S53_dom_sf"/>
</dbReference>
<evidence type="ECO:0000256" key="1">
    <source>
        <dbReference type="ARBA" id="ARBA00001913"/>
    </source>
</evidence>
<keyword evidence="7 9" id="KW-0720">Serine protease</keyword>
<feature type="active site" description="Charge relay system" evidence="9">
    <location>
        <position position="86"/>
    </location>
</feature>
<evidence type="ECO:0000313" key="12">
    <source>
        <dbReference type="Proteomes" id="UP000308539"/>
    </source>
</evidence>
<dbReference type="RefSeq" id="WP_052599564.1">
    <property type="nucleotide sequence ID" value="NZ_CP006837.1"/>
</dbReference>
<feature type="active site" description="Charge relay system" evidence="9">
    <location>
        <position position="53"/>
    </location>
</feature>
<comment type="cofactor">
    <cofactor evidence="1">
        <name>Ca(2+)</name>
        <dbReference type="ChEBI" id="CHEBI:29108"/>
    </cofactor>
</comment>
<keyword evidence="4" id="KW-0964">Secreted</keyword>
<comment type="caution">
    <text evidence="11">The sequence shown here is derived from an EMBL/GenBank/DDBJ whole genome shotgun (WGS) entry which is preliminary data.</text>
</comment>
<dbReference type="Pfam" id="PF00082">
    <property type="entry name" value="Peptidase_S8"/>
    <property type="match status" value="1"/>
</dbReference>
<comment type="similarity">
    <text evidence="3 9">Belongs to the peptidase S8 family.</text>
</comment>
<accession>A0ABY2T6Z1</accession>
<dbReference type="PROSITE" id="PS51892">
    <property type="entry name" value="SUBTILASE"/>
    <property type="match status" value="1"/>
</dbReference>
<dbReference type="InterPro" id="IPR000209">
    <property type="entry name" value="Peptidase_S8/S53_dom"/>
</dbReference>
<reference evidence="11 12" key="1">
    <citation type="submission" date="2019-04" db="EMBL/GenBank/DDBJ databases">
        <title>Lysinibacillus genome sequencing.</title>
        <authorList>
            <person name="Dunlap C."/>
        </authorList>
    </citation>
    <scope>NUCLEOTIDE SEQUENCE [LARGE SCALE GENOMIC DNA]</scope>
    <source>
        <strain evidence="11 12">NBRC 109424</strain>
    </source>
</reference>
<dbReference type="InterPro" id="IPR022398">
    <property type="entry name" value="Peptidase_S8_His-AS"/>
</dbReference>
<feature type="domain" description="Peptidase S8/S53" evidence="10">
    <location>
        <begin position="46"/>
        <end position="251"/>
    </location>
</feature>
<evidence type="ECO:0000256" key="8">
    <source>
        <dbReference type="ARBA" id="ARBA00022837"/>
    </source>
</evidence>
<keyword evidence="6 9" id="KW-0378">Hydrolase</keyword>
<evidence type="ECO:0000256" key="4">
    <source>
        <dbReference type="ARBA" id="ARBA00022525"/>
    </source>
</evidence>
<evidence type="ECO:0000256" key="5">
    <source>
        <dbReference type="ARBA" id="ARBA00022670"/>
    </source>
</evidence>
<organism evidence="11 12">
    <name type="scientific">Lysinibacillus varians</name>
    <dbReference type="NCBI Taxonomy" id="1145276"/>
    <lineage>
        <taxon>Bacteria</taxon>
        <taxon>Bacillati</taxon>
        <taxon>Bacillota</taxon>
        <taxon>Bacilli</taxon>
        <taxon>Bacillales</taxon>
        <taxon>Bacillaceae</taxon>
        <taxon>Lysinibacillus</taxon>
    </lineage>
</organism>
<dbReference type="Proteomes" id="UP000308539">
    <property type="component" value="Unassembled WGS sequence"/>
</dbReference>
<dbReference type="PANTHER" id="PTHR43806">
    <property type="entry name" value="PEPTIDASE S8"/>
    <property type="match status" value="1"/>
</dbReference>
<name>A0ABY2T6Z1_9BACI</name>
<keyword evidence="5 9" id="KW-0645">Protease</keyword>
<evidence type="ECO:0000256" key="2">
    <source>
        <dbReference type="ARBA" id="ARBA00004613"/>
    </source>
</evidence>
<sequence length="278" mass="30371">MIVLLLYLIRGDDSPHNAFSKEDCKQNWAICLIYNGSYVKNTNRPNVKIAVLDSGINSQLDILKGKVTKSYNAIDDAIFTKDEFGHGTMIASIIASNPNPHTIIGVNPNVELYDVQVLNNKGTGKIEHIVKGINWSIEKNVDIINLSFGFSKDDPRLKKVINLALSKNIIIVASAGNTLGLSTDFPAKYEGVYSISAIDKDFNKYKLAAKGKIDYVTPGVNVPVINHMGERSIESGTSFATAYATGIMSLGLAEPNIEITTKDLHNKDIFGEGLLQIQ</sequence>
<feature type="active site" description="Charge relay system" evidence="9">
    <location>
        <position position="238"/>
    </location>
</feature>
<evidence type="ECO:0000256" key="3">
    <source>
        <dbReference type="ARBA" id="ARBA00011073"/>
    </source>
</evidence>
<evidence type="ECO:0000256" key="9">
    <source>
        <dbReference type="PROSITE-ProRule" id="PRU01240"/>
    </source>
</evidence>
<gene>
    <name evidence="11" type="ORF">FC752_17240</name>
</gene>
<proteinExistence type="inferred from homology"/>
<dbReference type="EMBL" id="SZPV01000037">
    <property type="protein sequence ID" value="TKI59885.1"/>
    <property type="molecule type" value="Genomic_DNA"/>
</dbReference>
<evidence type="ECO:0000313" key="11">
    <source>
        <dbReference type="EMBL" id="TKI59885.1"/>
    </source>
</evidence>
<comment type="subcellular location">
    <subcellularLocation>
        <location evidence="2">Secreted</location>
    </subcellularLocation>
</comment>
<keyword evidence="8" id="KW-0106">Calcium</keyword>
<evidence type="ECO:0000256" key="7">
    <source>
        <dbReference type="ARBA" id="ARBA00022825"/>
    </source>
</evidence>
<dbReference type="InterPro" id="IPR050131">
    <property type="entry name" value="Peptidase_S8_subtilisin-like"/>
</dbReference>
<keyword evidence="12" id="KW-1185">Reference proteome</keyword>
<dbReference type="PRINTS" id="PR00723">
    <property type="entry name" value="SUBTILISIN"/>
</dbReference>
<evidence type="ECO:0000256" key="6">
    <source>
        <dbReference type="ARBA" id="ARBA00022801"/>
    </source>
</evidence>